<protein>
    <submittedName>
        <fullName evidence="3">Tripartite tricarboxylate transporter permease</fullName>
    </submittedName>
</protein>
<feature type="transmembrane region" description="Helical" evidence="1">
    <location>
        <begin position="408"/>
        <end position="425"/>
    </location>
</feature>
<keyword evidence="1" id="KW-1133">Transmembrane helix</keyword>
<feature type="transmembrane region" description="Helical" evidence="1">
    <location>
        <begin position="112"/>
        <end position="137"/>
    </location>
</feature>
<accession>A0ABR7NM33</accession>
<gene>
    <name evidence="3" type="ORF">H8717_13770</name>
</gene>
<feature type="transmembrane region" description="Helical" evidence="1">
    <location>
        <begin position="460"/>
        <end position="485"/>
    </location>
</feature>
<proteinExistence type="predicted"/>
<feature type="transmembrane region" description="Helical" evidence="1">
    <location>
        <begin position="166"/>
        <end position="185"/>
    </location>
</feature>
<feature type="transmembrane region" description="Helical" evidence="1">
    <location>
        <begin position="12"/>
        <end position="32"/>
    </location>
</feature>
<dbReference type="Proteomes" id="UP000658131">
    <property type="component" value="Unassembled WGS sequence"/>
</dbReference>
<dbReference type="RefSeq" id="WP_262400869.1">
    <property type="nucleotide sequence ID" value="NZ_JACRTB010000032.1"/>
</dbReference>
<keyword evidence="4" id="KW-1185">Reference proteome</keyword>
<name>A0ABR7NM33_9FIRM</name>
<dbReference type="PANTHER" id="PTHR35342:SF5">
    <property type="entry name" value="TRICARBOXYLIC TRANSPORT PROTEIN"/>
    <property type="match status" value="1"/>
</dbReference>
<feature type="transmembrane region" description="Helical" evidence="1">
    <location>
        <begin position="378"/>
        <end position="401"/>
    </location>
</feature>
<feature type="transmembrane region" description="Helical" evidence="1">
    <location>
        <begin position="197"/>
        <end position="217"/>
    </location>
</feature>
<dbReference type="InterPro" id="IPR002823">
    <property type="entry name" value="DUF112_TM"/>
</dbReference>
<evidence type="ECO:0000259" key="2">
    <source>
        <dbReference type="Pfam" id="PF01970"/>
    </source>
</evidence>
<dbReference type="EMBL" id="JACRTB010000032">
    <property type="protein sequence ID" value="MBC8577466.1"/>
    <property type="molecule type" value="Genomic_DNA"/>
</dbReference>
<dbReference type="Pfam" id="PF01970">
    <property type="entry name" value="TctA"/>
    <property type="match status" value="1"/>
</dbReference>
<dbReference type="PANTHER" id="PTHR35342">
    <property type="entry name" value="TRICARBOXYLIC TRANSPORT PROTEIN"/>
    <property type="match status" value="1"/>
</dbReference>
<keyword evidence="1" id="KW-0812">Transmembrane</keyword>
<evidence type="ECO:0000313" key="4">
    <source>
        <dbReference type="Proteomes" id="UP000658131"/>
    </source>
</evidence>
<feature type="transmembrane region" description="Helical" evidence="1">
    <location>
        <begin position="44"/>
        <end position="66"/>
    </location>
</feature>
<feature type="domain" description="DUF112" evidence="2">
    <location>
        <begin position="17"/>
        <end position="437"/>
    </location>
</feature>
<feature type="transmembrane region" description="Helical" evidence="1">
    <location>
        <begin position="245"/>
        <end position="265"/>
    </location>
</feature>
<feature type="transmembrane region" description="Helical" evidence="1">
    <location>
        <begin position="353"/>
        <end position="372"/>
    </location>
</feature>
<evidence type="ECO:0000256" key="1">
    <source>
        <dbReference type="SAM" id="Phobius"/>
    </source>
</evidence>
<keyword evidence="1" id="KW-0472">Membrane</keyword>
<reference evidence="3 4" key="1">
    <citation type="submission" date="2020-08" db="EMBL/GenBank/DDBJ databases">
        <title>Genome public.</title>
        <authorList>
            <person name="Liu C."/>
            <person name="Sun Q."/>
        </authorList>
    </citation>
    <scope>NUCLEOTIDE SEQUENCE [LARGE SCALE GENOMIC DNA]</scope>
    <source>
        <strain evidence="3 4">BX1</strain>
    </source>
</reference>
<comment type="caution">
    <text evidence="3">The sequence shown here is derived from an EMBL/GenBank/DDBJ whole genome shotgun (WGS) entry which is preliminary data.</text>
</comment>
<evidence type="ECO:0000313" key="3">
    <source>
        <dbReference type="EMBL" id="MBC8577466.1"/>
    </source>
</evidence>
<feature type="transmembrane region" description="Helical" evidence="1">
    <location>
        <begin position="73"/>
        <end position="92"/>
    </location>
</feature>
<sequence length="497" mass="52792">MTLFEYDFSILFSFTGLACVSIGVLFGMLVGALPGLGPSVGCALLIPITYTMDPIPAVLLLISLYMGAEYGGSISSIVLGVPGTAAAVATAIDGHEMAKKGLPGKSLAYSLYSSTIGGIWGCIILMTCTIPLMAVTINFSDPELCMISMLGLSSIIMLGSEDPVKSIVSVAFGLLITSIGMDLLTGMQRYTFGITSMLDGIALVPMLTGLFAISEVLNLASSGNLGSPTVRHKEGLRVKLTWNEFLNVFFLDIRCALIGTFAGVIPGMGASPASWLAYTSAKASSKHPEEFGHGSPEGISAPESANNACVAGALVPLLSLGIPGSGTIAVVSSALIMQGIQPGPNLLRTELDLVNSIFWGLLLATCLMFVFGRLTTSIYARLLVIPNYMLTTLILLISLIGAYAARRMMMDVWVAIIAGIFGYFMKKLKFSHPSFVLAFVLGSLIEKNFRRTLMLSSGSYLIFVTRPISCVFLVANVLLILFIIVKRIRGKKSTIIQ</sequence>
<organism evidence="3 4">
    <name type="scientific">Yanshouia hominis</name>
    <dbReference type="NCBI Taxonomy" id="2763673"/>
    <lineage>
        <taxon>Bacteria</taxon>
        <taxon>Bacillati</taxon>
        <taxon>Bacillota</taxon>
        <taxon>Clostridia</taxon>
        <taxon>Eubacteriales</taxon>
        <taxon>Oscillospiraceae</taxon>
        <taxon>Yanshouia</taxon>
    </lineage>
</organism>